<dbReference type="InterPro" id="IPR043128">
    <property type="entry name" value="Rev_trsase/Diguanyl_cyclase"/>
</dbReference>
<accession>A0A948TEE2</accession>
<feature type="compositionally biased region" description="Low complexity" evidence="1">
    <location>
        <begin position="448"/>
        <end position="462"/>
    </location>
</feature>
<dbReference type="InterPro" id="IPR035965">
    <property type="entry name" value="PAS-like_dom_sf"/>
</dbReference>
<dbReference type="PANTHER" id="PTHR44757">
    <property type="entry name" value="DIGUANYLATE CYCLASE DGCP"/>
    <property type="match status" value="1"/>
</dbReference>
<protein>
    <submittedName>
        <fullName evidence="3">Sensor domain-containing diguanylate cyclase</fullName>
    </submittedName>
</protein>
<dbReference type="SUPFAM" id="SSF55785">
    <property type="entry name" value="PYP-like sensor domain (PAS domain)"/>
    <property type="match status" value="1"/>
</dbReference>
<dbReference type="CDD" id="cd01949">
    <property type="entry name" value="GGDEF"/>
    <property type="match status" value="1"/>
</dbReference>
<dbReference type="PANTHER" id="PTHR44757:SF2">
    <property type="entry name" value="BIOFILM ARCHITECTURE MAINTENANCE PROTEIN MBAA"/>
    <property type="match status" value="1"/>
</dbReference>
<proteinExistence type="predicted"/>
<dbReference type="InterPro" id="IPR000160">
    <property type="entry name" value="GGDEF_dom"/>
</dbReference>
<comment type="caution">
    <text evidence="3">The sequence shown here is derived from an EMBL/GenBank/DDBJ whole genome shotgun (WGS) entry which is preliminary data.</text>
</comment>
<dbReference type="CDD" id="cd00130">
    <property type="entry name" value="PAS"/>
    <property type="match status" value="1"/>
</dbReference>
<evidence type="ECO:0000313" key="3">
    <source>
        <dbReference type="EMBL" id="MBU3843335.1"/>
    </source>
</evidence>
<dbReference type="Gene3D" id="3.30.450.20">
    <property type="entry name" value="PAS domain"/>
    <property type="match status" value="1"/>
</dbReference>
<dbReference type="PROSITE" id="PS50887">
    <property type="entry name" value="GGDEF"/>
    <property type="match status" value="1"/>
</dbReference>
<dbReference type="SMART" id="SM00267">
    <property type="entry name" value="GGDEF"/>
    <property type="match status" value="1"/>
</dbReference>
<dbReference type="Gene3D" id="3.30.70.270">
    <property type="match status" value="1"/>
</dbReference>
<dbReference type="InterPro" id="IPR000014">
    <property type="entry name" value="PAS"/>
</dbReference>
<feature type="domain" description="GGDEF" evidence="2">
    <location>
        <begin position="290"/>
        <end position="424"/>
    </location>
</feature>
<dbReference type="NCBIfam" id="TIGR00254">
    <property type="entry name" value="GGDEF"/>
    <property type="match status" value="1"/>
</dbReference>
<feature type="region of interest" description="Disordered" evidence="1">
    <location>
        <begin position="437"/>
        <end position="462"/>
    </location>
</feature>
<reference evidence="3" key="2">
    <citation type="submission" date="2021-04" db="EMBL/GenBank/DDBJ databases">
        <authorList>
            <person name="Gilroy R."/>
        </authorList>
    </citation>
    <scope>NUCLEOTIDE SEQUENCE</scope>
    <source>
        <strain evidence="3">378</strain>
    </source>
</reference>
<reference evidence="3" key="1">
    <citation type="journal article" date="2021" name="PeerJ">
        <title>Extensive microbial diversity within the chicken gut microbiome revealed by metagenomics and culture.</title>
        <authorList>
            <person name="Gilroy R."/>
            <person name="Ravi A."/>
            <person name="Getino M."/>
            <person name="Pursley I."/>
            <person name="Horton D.L."/>
            <person name="Alikhan N.F."/>
            <person name="Baker D."/>
            <person name="Gharbi K."/>
            <person name="Hall N."/>
            <person name="Watson M."/>
            <person name="Adriaenssens E.M."/>
            <person name="Foster-Nyarko E."/>
            <person name="Jarju S."/>
            <person name="Secka A."/>
            <person name="Antonio M."/>
            <person name="Oren A."/>
            <person name="Chaudhuri R.R."/>
            <person name="La Ragione R."/>
            <person name="Hildebrand F."/>
            <person name="Pallen M.J."/>
        </authorList>
    </citation>
    <scope>NUCLEOTIDE SEQUENCE</scope>
    <source>
        <strain evidence="3">378</strain>
    </source>
</reference>
<evidence type="ECO:0000259" key="2">
    <source>
        <dbReference type="PROSITE" id="PS50887"/>
    </source>
</evidence>
<dbReference type="Proteomes" id="UP000733611">
    <property type="component" value="Unassembled WGS sequence"/>
</dbReference>
<dbReference type="Pfam" id="PF08447">
    <property type="entry name" value="PAS_3"/>
    <property type="match status" value="1"/>
</dbReference>
<name>A0A948TEE2_9GAMM</name>
<dbReference type="InterPro" id="IPR013655">
    <property type="entry name" value="PAS_fold_3"/>
</dbReference>
<evidence type="ECO:0000313" key="4">
    <source>
        <dbReference type="Proteomes" id="UP000733611"/>
    </source>
</evidence>
<gene>
    <name evidence="3" type="ORF">H9847_00450</name>
</gene>
<dbReference type="InterPro" id="IPR029787">
    <property type="entry name" value="Nucleotide_cyclase"/>
</dbReference>
<dbReference type="Pfam" id="PF00990">
    <property type="entry name" value="GGDEF"/>
    <property type="match status" value="1"/>
</dbReference>
<sequence>MNQIGIRDLHPSLLRKLEQETMLFWLYFASIKAFIVSPEVLAYFGLAEANTHIVPLHQAQKLVLPKHFSRIRRIFTGKFNESHIIEEFKVLSGPHKGESMITTAGIIARAPDNAAALISGVITSAATGNGRFFTHAIKSDGTWDWDGRTGKIEFSNSYKIMMGYASHAEEFPQSFAEWCDKLVHPEDSAETVAKQMAMIESPDNGDYFESCVRLRHYDGHYIWSLGRGMVLSRDASGHATRVVGYNTNINLLAHVLNESTSDAYNDALTGLYNREYLALQKKYIESPDAAPLVVCYVDITGLKACNDFLGHDVGDDLIKATARILRATADDSGILARIGGDEMVAIIPHCTPARAEMIGDNIKTISATLNEDPSNVPVIPSFGMATLGEEDTTTLEGVLSLADARCQETKRKHKEENMRLIRDYIFRRINVMPDLTDERITPPQENMSSGNGAGAVSASSKK</sequence>
<dbReference type="SUPFAM" id="SSF55073">
    <property type="entry name" value="Nucleotide cyclase"/>
    <property type="match status" value="1"/>
</dbReference>
<organism evidence="3 4">
    <name type="scientific">Candidatus Anaerobiospirillum pullicola</name>
    <dbReference type="NCBI Taxonomy" id="2838451"/>
    <lineage>
        <taxon>Bacteria</taxon>
        <taxon>Pseudomonadati</taxon>
        <taxon>Pseudomonadota</taxon>
        <taxon>Gammaproteobacteria</taxon>
        <taxon>Aeromonadales</taxon>
        <taxon>Succinivibrionaceae</taxon>
        <taxon>Anaerobiospirillum</taxon>
    </lineage>
</organism>
<dbReference type="InterPro" id="IPR052155">
    <property type="entry name" value="Biofilm_reg_signaling"/>
</dbReference>
<dbReference type="EMBL" id="JAHLFE010000011">
    <property type="protein sequence ID" value="MBU3843335.1"/>
    <property type="molecule type" value="Genomic_DNA"/>
</dbReference>
<evidence type="ECO:0000256" key="1">
    <source>
        <dbReference type="SAM" id="MobiDB-lite"/>
    </source>
</evidence>
<dbReference type="AlphaFoldDB" id="A0A948TEE2"/>